<evidence type="ECO:0000313" key="9">
    <source>
        <dbReference type="EMBL" id="QZD96028.1"/>
    </source>
</evidence>
<reference evidence="9 10" key="1">
    <citation type="submission" date="2021-08" db="EMBL/GenBank/DDBJ databases">
        <title>Comparative Genomics Analysis of the Genus Qipengyuania Reveals Extensive Genetic Diversity and Metabolic Versatility, Including the Description of Fifteen Novel Species.</title>
        <authorList>
            <person name="Liu Y."/>
        </authorList>
    </citation>
    <scope>NUCLEOTIDE SEQUENCE [LARGE SCALE GENOMIC DNA]</scope>
    <source>
        <strain evidence="9 10">1NDH1</strain>
    </source>
</reference>
<dbReference type="RefSeq" id="WP_221431753.1">
    <property type="nucleotide sequence ID" value="NZ_CP081294.1"/>
</dbReference>
<keyword evidence="10" id="KW-1185">Reference proteome</keyword>
<dbReference type="CDD" id="cd01359">
    <property type="entry name" value="Argininosuccinate_lyase"/>
    <property type="match status" value="1"/>
</dbReference>
<evidence type="ECO:0000313" key="10">
    <source>
        <dbReference type="Proteomes" id="UP000824321"/>
    </source>
</evidence>
<dbReference type="GO" id="GO:0004056">
    <property type="term" value="F:argininosuccinate lyase activity"/>
    <property type="evidence" value="ECO:0007669"/>
    <property type="project" value="UniProtKB-EC"/>
</dbReference>
<dbReference type="PRINTS" id="PR00145">
    <property type="entry name" value="ARGSUCLYASE"/>
</dbReference>
<gene>
    <name evidence="6 9" type="primary">argH</name>
    <name evidence="9" type="ORF">K3136_04795</name>
</gene>
<feature type="domain" description="Argininosuccinate lyase C-terminal" evidence="8">
    <location>
        <begin position="361"/>
        <end position="430"/>
    </location>
</feature>
<dbReference type="InterPro" id="IPR022761">
    <property type="entry name" value="Fumarate_lyase_N"/>
</dbReference>
<dbReference type="SUPFAM" id="SSF48557">
    <property type="entry name" value="L-aspartase-like"/>
    <property type="match status" value="1"/>
</dbReference>
<dbReference type="EMBL" id="CP081294">
    <property type="protein sequence ID" value="QZD96028.1"/>
    <property type="molecule type" value="Genomic_DNA"/>
</dbReference>
<dbReference type="InterPro" id="IPR008948">
    <property type="entry name" value="L-Aspartase-like"/>
</dbReference>
<dbReference type="PROSITE" id="PS00163">
    <property type="entry name" value="FUMARATE_LYASES"/>
    <property type="match status" value="1"/>
</dbReference>
<organism evidence="9 10">
    <name type="scientific">Qipengyuania gelatinilytica</name>
    <dbReference type="NCBI Taxonomy" id="2867231"/>
    <lineage>
        <taxon>Bacteria</taxon>
        <taxon>Pseudomonadati</taxon>
        <taxon>Pseudomonadota</taxon>
        <taxon>Alphaproteobacteria</taxon>
        <taxon>Sphingomonadales</taxon>
        <taxon>Erythrobacteraceae</taxon>
        <taxon>Qipengyuania</taxon>
    </lineage>
</organism>
<accession>A0ABX9A7Z4</accession>
<dbReference type="EC" id="4.3.2.1" evidence="3 6"/>
<evidence type="ECO:0000256" key="6">
    <source>
        <dbReference type="HAMAP-Rule" id="MF_00006"/>
    </source>
</evidence>
<evidence type="ECO:0000256" key="2">
    <source>
        <dbReference type="ARBA" id="ARBA00004941"/>
    </source>
</evidence>
<dbReference type="Gene3D" id="1.10.275.10">
    <property type="entry name" value="Fumarase/aspartase (N-terminal domain)"/>
    <property type="match status" value="1"/>
</dbReference>
<protein>
    <recommendedName>
        <fullName evidence="3 6">Argininosuccinate lyase</fullName>
        <shortName evidence="6">ASAL</shortName>
        <ecNumber evidence="3 6">4.3.2.1</ecNumber>
    </recommendedName>
    <alternativeName>
        <fullName evidence="6">Arginosuccinase</fullName>
    </alternativeName>
</protein>
<dbReference type="Gene3D" id="1.20.200.10">
    <property type="entry name" value="Fumarase/aspartase (Central domain)"/>
    <property type="match status" value="1"/>
</dbReference>
<feature type="domain" description="Fumarate lyase N-terminal" evidence="7">
    <location>
        <begin position="4"/>
        <end position="298"/>
    </location>
</feature>
<dbReference type="InterPro" id="IPR020557">
    <property type="entry name" value="Fumarate_lyase_CS"/>
</dbReference>
<evidence type="ECO:0000256" key="4">
    <source>
        <dbReference type="ARBA" id="ARBA00022571"/>
    </source>
</evidence>
<name>A0ABX9A7Z4_9SPHN</name>
<evidence type="ECO:0000259" key="7">
    <source>
        <dbReference type="Pfam" id="PF00206"/>
    </source>
</evidence>
<evidence type="ECO:0000256" key="5">
    <source>
        <dbReference type="ARBA" id="ARBA00023239"/>
    </source>
</evidence>
<dbReference type="PRINTS" id="PR00149">
    <property type="entry name" value="FUMRATELYASE"/>
</dbReference>
<comment type="catalytic activity">
    <reaction evidence="1 6">
        <text>2-(N(omega)-L-arginino)succinate = fumarate + L-arginine</text>
        <dbReference type="Rhea" id="RHEA:24020"/>
        <dbReference type="ChEBI" id="CHEBI:29806"/>
        <dbReference type="ChEBI" id="CHEBI:32682"/>
        <dbReference type="ChEBI" id="CHEBI:57472"/>
        <dbReference type="EC" id="4.3.2.1"/>
    </reaction>
</comment>
<evidence type="ECO:0000259" key="8">
    <source>
        <dbReference type="Pfam" id="PF14698"/>
    </source>
</evidence>
<keyword evidence="5 6" id="KW-0456">Lyase</keyword>
<dbReference type="InterPro" id="IPR000362">
    <property type="entry name" value="Fumarate_lyase_fam"/>
</dbReference>
<keyword evidence="4 6" id="KW-0055">Arginine biosynthesis</keyword>
<dbReference type="Pfam" id="PF00206">
    <property type="entry name" value="Lyase_1"/>
    <property type="match status" value="1"/>
</dbReference>
<keyword evidence="6" id="KW-0963">Cytoplasm</keyword>
<proteinExistence type="inferred from homology"/>
<dbReference type="Gene3D" id="1.10.40.30">
    <property type="entry name" value="Fumarase/aspartase (C-terminal domain)"/>
    <property type="match status" value="1"/>
</dbReference>
<comment type="pathway">
    <text evidence="2 6">Amino-acid biosynthesis; L-arginine biosynthesis; L-arginine from L-ornithine and carbamoyl phosphate: step 3/3.</text>
</comment>
<dbReference type="HAMAP" id="MF_00006">
    <property type="entry name" value="Arg_succ_lyase"/>
    <property type="match status" value="1"/>
</dbReference>
<dbReference type="InterPro" id="IPR024083">
    <property type="entry name" value="Fumarase/histidase_N"/>
</dbReference>
<dbReference type="InterPro" id="IPR009049">
    <property type="entry name" value="Argininosuccinate_lyase"/>
</dbReference>
<keyword evidence="6" id="KW-0028">Amino-acid biosynthesis</keyword>
<evidence type="ECO:0000256" key="1">
    <source>
        <dbReference type="ARBA" id="ARBA00000985"/>
    </source>
</evidence>
<dbReference type="Proteomes" id="UP000824321">
    <property type="component" value="Chromosome"/>
</dbReference>
<dbReference type="InterPro" id="IPR029419">
    <property type="entry name" value="Arg_succ_lyase_C"/>
</dbReference>
<dbReference type="PANTHER" id="PTHR43814:SF1">
    <property type="entry name" value="ARGININOSUCCINATE LYASE"/>
    <property type="match status" value="1"/>
</dbReference>
<sequence length="457" mass="49692">MWGGRFAEGPSAIMREINASIPFDKALWREDIAGSRAHVAMLAKQGIVSEADAKAIDEGLQQVAAEYERDGVPEDWDLEDIHMTVESRLTEIVGQAAGRLHTARSRNDQVATDFRMWVRSAMCRGIAGIDAVLGALVDRAEEHADSIMPGFTHLQTAQPVTLGHHLLAYFEMLMRDRSRFADALDRMDECPLGSAALAGTGFDLDRDMTAEALGFARPTRNSLDAVSDRDFALDYLMAASQCSLHLSRLAEEFIIWASQPFGFVKLPDTLSTGSSIMPQKRNPDAAELVRGHAGRVIGCATSLMVTMKGLPLAYSKDMQDDKPPVFEAAGLLDLSLAAMAGMVADSQFQTARMRKAAEAGHATATDLADWLVRQADIPFREAHHITGAAVKLADEKAVALDGLSIEDLKAIDSRIDERVFDALSVDASVAARASYGGTAPVRVREQVEAARKRLEDR</sequence>
<dbReference type="Pfam" id="PF14698">
    <property type="entry name" value="ASL_C2"/>
    <property type="match status" value="1"/>
</dbReference>
<comment type="similarity">
    <text evidence="6">Belongs to the lyase 1 family. Argininosuccinate lyase subfamily.</text>
</comment>
<evidence type="ECO:0000256" key="3">
    <source>
        <dbReference type="ARBA" id="ARBA00012338"/>
    </source>
</evidence>
<dbReference type="PANTHER" id="PTHR43814">
    <property type="entry name" value="ARGININOSUCCINATE LYASE"/>
    <property type="match status" value="1"/>
</dbReference>
<comment type="subcellular location">
    <subcellularLocation>
        <location evidence="6">Cytoplasm</location>
    </subcellularLocation>
</comment>
<dbReference type="NCBIfam" id="TIGR00838">
    <property type="entry name" value="argH"/>
    <property type="match status" value="1"/>
</dbReference>